<evidence type="ECO:0000313" key="9">
    <source>
        <dbReference type="EMBL" id="GFH16764.1"/>
    </source>
</evidence>
<dbReference type="InterPro" id="IPR044669">
    <property type="entry name" value="YneE/VCCN1/2-like"/>
</dbReference>
<keyword evidence="2" id="KW-0813">Transport</keyword>
<dbReference type="AlphaFoldDB" id="A0A699ZD12"/>
<proteinExistence type="predicted"/>
<accession>A0A699ZD12</accession>
<feature type="transmembrane region" description="Helical" evidence="8">
    <location>
        <begin position="50"/>
        <end position="73"/>
    </location>
</feature>
<evidence type="ECO:0000256" key="7">
    <source>
        <dbReference type="ARBA" id="ARBA00023136"/>
    </source>
</evidence>
<dbReference type="Pfam" id="PF25539">
    <property type="entry name" value="Bestrophin_2"/>
    <property type="match status" value="1"/>
</dbReference>
<organism evidence="9 10">
    <name type="scientific">Haematococcus lacustris</name>
    <name type="common">Green alga</name>
    <name type="synonym">Haematococcus pluvialis</name>
    <dbReference type="NCBI Taxonomy" id="44745"/>
    <lineage>
        <taxon>Eukaryota</taxon>
        <taxon>Viridiplantae</taxon>
        <taxon>Chlorophyta</taxon>
        <taxon>core chlorophytes</taxon>
        <taxon>Chlorophyceae</taxon>
        <taxon>CS clade</taxon>
        <taxon>Chlamydomonadales</taxon>
        <taxon>Haematococcaceae</taxon>
        <taxon>Haematococcus</taxon>
    </lineage>
</organism>
<evidence type="ECO:0000256" key="8">
    <source>
        <dbReference type="SAM" id="Phobius"/>
    </source>
</evidence>
<reference evidence="9 10" key="1">
    <citation type="submission" date="2020-02" db="EMBL/GenBank/DDBJ databases">
        <title>Draft genome sequence of Haematococcus lacustris strain NIES-144.</title>
        <authorList>
            <person name="Morimoto D."/>
            <person name="Nakagawa S."/>
            <person name="Yoshida T."/>
            <person name="Sawayama S."/>
        </authorList>
    </citation>
    <scope>NUCLEOTIDE SEQUENCE [LARGE SCALE GENOMIC DNA]</scope>
    <source>
        <strain evidence="9 10">NIES-144</strain>
    </source>
</reference>
<evidence type="ECO:0000256" key="1">
    <source>
        <dbReference type="ARBA" id="ARBA00004651"/>
    </source>
</evidence>
<keyword evidence="10" id="KW-1185">Reference proteome</keyword>
<evidence type="ECO:0000256" key="2">
    <source>
        <dbReference type="ARBA" id="ARBA00022448"/>
    </source>
</evidence>
<dbReference type="Proteomes" id="UP000485058">
    <property type="component" value="Unassembled WGS sequence"/>
</dbReference>
<evidence type="ECO:0000313" key="10">
    <source>
        <dbReference type="Proteomes" id="UP000485058"/>
    </source>
</evidence>
<evidence type="ECO:0000256" key="3">
    <source>
        <dbReference type="ARBA" id="ARBA00022475"/>
    </source>
</evidence>
<comment type="subcellular location">
    <subcellularLocation>
        <location evidence="1">Cell membrane</location>
        <topology evidence="1">Multi-pass membrane protein</topology>
    </subcellularLocation>
</comment>
<gene>
    <name evidence="9" type="ORF">HaLaN_13253</name>
</gene>
<keyword evidence="4 8" id="KW-0812">Transmembrane</keyword>
<sequence length="110" mass="12298">MVPFDCSQVKELLPCNEATEVLAQSNRPFYMICKHTSRSLVLWLSTLPLALWPVTEWLSVPAMFIIAFVFIGIDEIGVEIEEPFCLLPLLPMCRTIVNDTKIAMGLANAA</sequence>
<dbReference type="PANTHER" id="PTHR33281:SF19">
    <property type="entry name" value="VOLTAGE-DEPENDENT ANION CHANNEL-FORMING PROTEIN YNEE"/>
    <property type="match status" value="1"/>
</dbReference>
<keyword evidence="6" id="KW-0406">Ion transport</keyword>
<dbReference type="GO" id="GO:0005886">
    <property type="term" value="C:plasma membrane"/>
    <property type="evidence" value="ECO:0007669"/>
    <property type="project" value="UniProtKB-SubCell"/>
</dbReference>
<dbReference type="PANTHER" id="PTHR33281">
    <property type="entry name" value="UPF0187 PROTEIN YNEE"/>
    <property type="match status" value="1"/>
</dbReference>
<name>A0A699ZD12_HAELA</name>
<evidence type="ECO:0000256" key="6">
    <source>
        <dbReference type="ARBA" id="ARBA00023065"/>
    </source>
</evidence>
<keyword evidence="7 8" id="KW-0472">Membrane</keyword>
<keyword evidence="5 8" id="KW-1133">Transmembrane helix</keyword>
<protein>
    <submittedName>
        <fullName evidence="9">Uncharacterized protein</fullName>
    </submittedName>
</protein>
<evidence type="ECO:0000256" key="5">
    <source>
        <dbReference type="ARBA" id="ARBA00022989"/>
    </source>
</evidence>
<evidence type="ECO:0000256" key="4">
    <source>
        <dbReference type="ARBA" id="ARBA00022692"/>
    </source>
</evidence>
<dbReference type="EMBL" id="BLLF01001048">
    <property type="protein sequence ID" value="GFH16764.1"/>
    <property type="molecule type" value="Genomic_DNA"/>
</dbReference>
<keyword evidence="3" id="KW-1003">Cell membrane</keyword>
<comment type="caution">
    <text evidence="9">The sequence shown here is derived from an EMBL/GenBank/DDBJ whole genome shotgun (WGS) entry which is preliminary data.</text>
</comment>
<dbReference type="GO" id="GO:0005254">
    <property type="term" value="F:chloride channel activity"/>
    <property type="evidence" value="ECO:0007669"/>
    <property type="project" value="InterPro"/>
</dbReference>